<reference evidence="1 2" key="1">
    <citation type="submission" date="2014-01" db="EMBL/GenBank/DDBJ databases">
        <authorList>
            <person name="Dobos K."/>
            <person name="Lenaerts A."/>
            <person name="Ordway D."/>
            <person name="DeGroote M.A."/>
            <person name="Parker T."/>
            <person name="Sizemore C."/>
            <person name="Tallon L.J."/>
            <person name="Sadzewicz L.K."/>
            <person name="Sengamalay N."/>
            <person name="Fraser C.M."/>
            <person name="Hine E."/>
            <person name="Shefchek K.A."/>
            <person name="Das S.P."/>
            <person name="Tettelin H."/>
        </authorList>
    </citation>
    <scope>NUCLEOTIDE SEQUENCE [LARGE SCALE GENOMIC DNA]</scope>
    <source>
        <strain evidence="1 2">Harvey</strain>
    </source>
</reference>
<sequence>MACGEDKGVVVFFGVLDQNLFGDHRGGRRKIDVIRVVLGDAVAGYDQ</sequence>
<accession>A0ABP3A5C1</accession>
<dbReference type="EMBL" id="JAOL01000170">
    <property type="protein sequence ID" value="EUA86653.1"/>
    <property type="molecule type" value="Genomic_DNA"/>
</dbReference>
<gene>
    <name evidence="1" type="ORF">I551_6841</name>
</gene>
<name>A0ABP3A5C1_MYCUL</name>
<protein>
    <submittedName>
        <fullName evidence="1">Uncharacterized protein</fullName>
    </submittedName>
</protein>
<organism evidence="1 2">
    <name type="scientific">Mycobacterium ulcerans str. Harvey</name>
    <dbReference type="NCBI Taxonomy" id="1299332"/>
    <lineage>
        <taxon>Bacteria</taxon>
        <taxon>Bacillati</taxon>
        <taxon>Actinomycetota</taxon>
        <taxon>Actinomycetes</taxon>
        <taxon>Mycobacteriales</taxon>
        <taxon>Mycobacteriaceae</taxon>
        <taxon>Mycobacterium</taxon>
        <taxon>Mycobacterium ulcerans group</taxon>
    </lineage>
</organism>
<dbReference type="Proteomes" id="UP000020681">
    <property type="component" value="Unassembled WGS sequence"/>
</dbReference>
<evidence type="ECO:0000313" key="1">
    <source>
        <dbReference type="EMBL" id="EUA86653.1"/>
    </source>
</evidence>
<proteinExistence type="predicted"/>
<keyword evidence="2" id="KW-1185">Reference proteome</keyword>
<evidence type="ECO:0000313" key="2">
    <source>
        <dbReference type="Proteomes" id="UP000020681"/>
    </source>
</evidence>
<comment type="caution">
    <text evidence="1">The sequence shown here is derived from an EMBL/GenBank/DDBJ whole genome shotgun (WGS) entry which is preliminary data.</text>
</comment>